<dbReference type="GO" id="GO:0009350">
    <property type="term" value="C:ethanolamine ammonia-lyase complex"/>
    <property type="evidence" value="ECO:0007669"/>
    <property type="project" value="UniProtKB-UniRule"/>
</dbReference>
<dbReference type="GO" id="GO:0006520">
    <property type="term" value="P:amino acid metabolic process"/>
    <property type="evidence" value="ECO:0007669"/>
    <property type="project" value="InterPro"/>
</dbReference>
<comment type="subcellular location">
    <subcellularLocation>
        <location evidence="5">Bacterial microcompartment</location>
    </subcellularLocation>
</comment>
<comment type="caution">
    <text evidence="6">The sequence shown here is derived from an EMBL/GenBank/DDBJ whole genome shotgun (WGS) entry which is preliminary data.</text>
</comment>
<evidence type="ECO:0000256" key="1">
    <source>
        <dbReference type="ARBA" id="ARBA00022628"/>
    </source>
</evidence>
<evidence type="ECO:0000256" key="5">
    <source>
        <dbReference type="HAMAP-Rule" id="MF_00601"/>
    </source>
</evidence>
<keyword evidence="2 5" id="KW-0456">Lyase</keyword>
<feature type="binding site" evidence="5">
    <location>
        <position position="190"/>
    </location>
    <ligand>
        <name>adenosylcob(III)alamin</name>
        <dbReference type="ChEBI" id="CHEBI:18408"/>
    </ligand>
</feature>
<dbReference type="EC" id="4.3.1.7" evidence="5"/>
<dbReference type="PIRSF" id="PIRSF018982">
    <property type="entry name" value="EutC"/>
    <property type="match status" value="1"/>
</dbReference>
<evidence type="ECO:0000256" key="3">
    <source>
        <dbReference type="ARBA" id="ARBA00023285"/>
    </source>
</evidence>
<keyword evidence="3 5" id="KW-0170">Cobalt</keyword>
<comment type="function">
    <text evidence="5">Catalyzes the deamination of various vicinal amino-alcohols to oxo compounds. Allows this organism to utilize ethanolamine as the sole source of nitrogen and carbon in the presence of external vitamin B12.</text>
</comment>
<evidence type="ECO:0000313" key="7">
    <source>
        <dbReference type="Proteomes" id="UP000294555"/>
    </source>
</evidence>
<dbReference type="NCBIfam" id="NF003971">
    <property type="entry name" value="PRK05465.1"/>
    <property type="match status" value="1"/>
</dbReference>
<dbReference type="PANTHER" id="PTHR39330">
    <property type="entry name" value="ETHANOLAMINE AMMONIA-LYASE LIGHT CHAIN"/>
    <property type="match status" value="1"/>
</dbReference>
<dbReference type="Pfam" id="PF05985">
    <property type="entry name" value="EutC"/>
    <property type="match status" value="1"/>
</dbReference>
<keyword evidence="4 5" id="KW-1283">Bacterial microcompartment</keyword>
<dbReference type="InterPro" id="IPR009246">
    <property type="entry name" value="EutC"/>
</dbReference>
<dbReference type="GO" id="GO:0046336">
    <property type="term" value="P:ethanolamine catabolic process"/>
    <property type="evidence" value="ECO:0007669"/>
    <property type="project" value="UniProtKB-UniRule"/>
</dbReference>
<comment type="catalytic activity">
    <reaction evidence="5">
        <text>ethanolamine = acetaldehyde + NH4(+)</text>
        <dbReference type="Rhea" id="RHEA:15313"/>
        <dbReference type="ChEBI" id="CHEBI:15343"/>
        <dbReference type="ChEBI" id="CHEBI:28938"/>
        <dbReference type="ChEBI" id="CHEBI:57603"/>
        <dbReference type="EC" id="4.3.1.7"/>
    </reaction>
</comment>
<proteinExistence type="inferred from homology"/>
<dbReference type="AlphaFoldDB" id="A0A4R1NRQ1"/>
<evidence type="ECO:0000313" key="6">
    <source>
        <dbReference type="EMBL" id="TCL07120.1"/>
    </source>
</evidence>
<sequence length="283" mass="30790">MSKIDPPLAGKFPVGNVIHDNPWESLREFTAARIALGRAGASLPTREVLKFGLAHAQARDAVHQPFDSEALAARLAADGLTTLTVHSAAASRETFLCRPDLGRRLGDDSRRMLLEYPDKEADLLLVVGDGLSSKAVHRQAVPFIRALLPYLAVLGLKPAPVVLAHQSRVALGDDIGECLRAKTVAILIGERPGLSSPDSLGIYFTWGPNTRRLESERNCISNIRPEGLDYPQAAFKLAWLLEQSLHRRLSGIGLKDESDNPALYGVVKPLFGQEEPHLPPAKL</sequence>
<dbReference type="GO" id="GO:0031419">
    <property type="term" value="F:cobalamin binding"/>
    <property type="evidence" value="ECO:0007669"/>
    <property type="project" value="UniProtKB-UniRule"/>
</dbReference>
<dbReference type="RefSeq" id="WP_165934263.1">
    <property type="nucleotide sequence ID" value="NZ_SJOI01000001.1"/>
</dbReference>
<organism evidence="6 7">
    <name type="scientific">Sodalis ligni</name>
    <dbReference type="NCBI Taxonomy" id="2697027"/>
    <lineage>
        <taxon>Bacteria</taxon>
        <taxon>Pseudomonadati</taxon>
        <taxon>Pseudomonadota</taxon>
        <taxon>Gammaproteobacteria</taxon>
        <taxon>Enterobacterales</taxon>
        <taxon>Bruguierivoracaceae</taxon>
        <taxon>Sodalis</taxon>
    </lineage>
</organism>
<name>A0A4R1NRQ1_9GAMM</name>
<comment type="pathway">
    <text evidence="5">Amine and polyamine degradation; ethanolamine degradation.</text>
</comment>
<dbReference type="PANTHER" id="PTHR39330:SF1">
    <property type="entry name" value="ETHANOLAMINE AMMONIA-LYASE SMALL SUBUNIT"/>
    <property type="match status" value="1"/>
</dbReference>
<reference evidence="6 7" key="1">
    <citation type="submission" date="2019-02" db="EMBL/GenBank/DDBJ databases">
        <title>Investigation of anaerobic lignin degradation for improved lignocellulosic biofuels.</title>
        <authorList>
            <person name="Deangelis K."/>
        </authorList>
    </citation>
    <scope>NUCLEOTIDE SEQUENCE [LARGE SCALE GENOMIC DNA]</scope>
    <source>
        <strain evidence="6 7">159R</strain>
    </source>
</reference>
<dbReference type="InterPro" id="IPR042251">
    <property type="entry name" value="EutC_C"/>
</dbReference>
<dbReference type="Proteomes" id="UP000294555">
    <property type="component" value="Unassembled WGS sequence"/>
</dbReference>
<dbReference type="Gene3D" id="3.40.50.11240">
    <property type="entry name" value="Ethanolamine ammonia-lyase light chain (EutC)"/>
    <property type="match status" value="1"/>
</dbReference>
<comment type="subunit">
    <text evidence="5">The basic unit is a heterodimer which dimerizes to form tetramers. The heterotetramers trimerize; 6 large subunits form a core ring with 6 small subunits projecting outwards.</text>
</comment>
<dbReference type="Gene3D" id="1.10.30.40">
    <property type="entry name" value="Ethanolamine ammonia-lyase light chain (EutC), N-terminal domain"/>
    <property type="match status" value="1"/>
</dbReference>
<dbReference type="InterPro" id="IPR042255">
    <property type="entry name" value="EutC_N"/>
</dbReference>
<dbReference type="EMBL" id="SJOI01000001">
    <property type="protein sequence ID" value="TCL07120.1"/>
    <property type="molecule type" value="Genomic_DNA"/>
</dbReference>
<feature type="binding site" evidence="5">
    <location>
        <position position="169"/>
    </location>
    <ligand>
        <name>adenosylcob(III)alamin</name>
        <dbReference type="ChEBI" id="CHEBI:18408"/>
    </ligand>
</feature>
<keyword evidence="7" id="KW-1185">Reference proteome</keyword>
<accession>A0A4R1NRQ1</accession>
<feature type="binding site" evidence="5">
    <location>
        <position position="219"/>
    </location>
    <ligand>
        <name>adenosylcob(III)alamin</name>
        <dbReference type="ChEBI" id="CHEBI:18408"/>
    </ligand>
</feature>
<evidence type="ECO:0000256" key="4">
    <source>
        <dbReference type="ARBA" id="ARBA00024446"/>
    </source>
</evidence>
<evidence type="ECO:0000256" key="2">
    <source>
        <dbReference type="ARBA" id="ARBA00023239"/>
    </source>
</evidence>
<keyword evidence="1 5" id="KW-0846">Cobalamin</keyword>
<comment type="similarity">
    <text evidence="5">Belongs to the EutC family.</text>
</comment>
<comment type="cofactor">
    <cofactor evidence="5">
        <name>adenosylcob(III)alamin</name>
        <dbReference type="ChEBI" id="CHEBI:18408"/>
    </cofactor>
    <text evidence="5">Binds between the large and small subunits.</text>
</comment>
<protein>
    <recommendedName>
        <fullName evidence="5">Ethanolamine ammonia-lyase small subunit</fullName>
        <shortName evidence="5">EAL small subunit</shortName>
        <ecNumber evidence="5">4.3.1.7</ecNumber>
    </recommendedName>
</protein>
<dbReference type="GO" id="GO:0031471">
    <property type="term" value="C:ethanolamine degradation polyhedral organelle"/>
    <property type="evidence" value="ECO:0007669"/>
    <property type="project" value="UniProtKB-UniRule"/>
</dbReference>
<dbReference type="UniPathway" id="UPA00560"/>
<gene>
    <name evidence="5" type="primary">eutC</name>
    <name evidence="6" type="ORF">EZJ58_5424</name>
</gene>
<dbReference type="GO" id="GO:0008851">
    <property type="term" value="F:ethanolamine ammonia-lyase activity"/>
    <property type="evidence" value="ECO:0007669"/>
    <property type="project" value="UniProtKB-UniRule"/>
</dbReference>
<dbReference type="HAMAP" id="MF_00601">
    <property type="entry name" value="EutC"/>
    <property type="match status" value="1"/>
</dbReference>